<name>A0A1U7D3D4_9RHOB</name>
<dbReference type="InterPro" id="IPR036249">
    <property type="entry name" value="Thioredoxin-like_sf"/>
</dbReference>
<dbReference type="KEGG" id="tpro:Ga0080559_TMP1784"/>
<dbReference type="SUPFAM" id="SSF52833">
    <property type="entry name" value="Thioredoxin-like"/>
    <property type="match status" value="1"/>
</dbReference>
<dbReference type="InterPro" id="IPR028250">
    <property type="entry name" value="DsbDN"/>
</dbReference>
<keyword evidence="6 8" id="KW-0472">Membrane</keyword>
<evidence type="ECO:0000256" key="9">
    <source>
        <dbReference type="SAM" id="SignalP"/>
    </source>
</evidence>
<evidence type="ECO:0000313" key="11">
    <source>
        <dbReference type="EMBL" id="APX22580.1"/>
    </source>
</evidence>
<accession>A0A1U7D3D4</accession>
<comment type="subcellular location">
    <subcellularLocation>
        <location evidence="1">Cell membrane</location>
        <topology evidence="1">Multi-pass membrane protein</topology>
    </subcellularLocation>
</comment>
<evidence type="ECO:0000313" key="12">
    <source>
        <dbReference type="Proteomes" id="UP000186559"/>
    </source>
</evidence>
<dbReference type="RefSeq" id="WP_229743275.1">
    <property type="nucleotide sequence ID" value="NZ_BMEW01000004.1"/>
</dbReference>
<feature type="transmembrane region" description="Helical" evidence="8">
    <location>
        <begin position="352"/>
        <end position="373"/>
    </location>
</feature>
<dbReference type="PANTHER" id="PTHR32234">
    <property type="entry name" value="THIOL:DISULFIDE INTERCHANGE PROTEIN DSBD"/>
    <property type="match status" value="1"/>
</dbReference>
<feature type="transmembrane region" description="Helical" evidence="8">
    <location>
        <begin position="196"/>
        <end position="227"/>
    </location>
</feature>
<evidence type="ECO:0000259" key="10">
    <source>
        <dbReference type="PROSITE" id="PS51352"/>
    </source>
</evidence>
<dbReference type="Pfam" id="PF11412">
    <property type="entry name" value="DsbD_N"/>
    <property type="match status" value="1"/>
</dbReference>
<keyword evidence="11" id="KW-0560">Oxidoreductase</keyword>
<feature type="transmembrane region" description="Helical" evidence="8">
    <location>
        <begin position="440"/>
        <end position="464"/>
    </location>
</feature>
<feature type="transmembrane region" description="Helical" evidence="8">
    <location>
        <begin position="417"/>
        <end position="433"/>
    </location>
</feature>
<protein>
    <submittedName>
        <fullName evidence="11">Thiol:disulfide interchange protein DsbD</fullName>
        <ecNumber evidence="11">1.8.1.8</ecNumber>
    </submittedName>
</protein>
<dbReference type="STRING" id="1229727.Ga0080559_TMP1784"/>
<reference evidence="11 12" key="1">
    <citation type="submission" date="2016-03" db="EMBL/GenBank/DDBJ databases">
        <title>Deep-sea bacteria in the southern Pacific.</title>
        <authorList>
            <person name="Tang K."/>
        </authorList>
    </citation>
    <scope>NUCLEOTIDE SEQUENCE [LARGE SCALE GENOMIC DNA]</scope>
    <source>
        <strain evidence="11 12">JLT2016</strain>
    </source>
</reference>
<keyword evidence="12" id="KW-1185">Reference proteome</keyword>
<feature type="chain" id="PRO_5010578319" evidence="9">
    <location>
        <begin position="17"/>
        <end position="600"/>
    </location>
</feature>
<gene>
    <name evidence="11" type="ORF">Ga0080559_TMP1784</name>
</gene>
<dbReference type="InterPro" id="IPR013766">
    <property type="entry name" value="Thioredoxin_domain"/>
</dbReference>
<dbReference type="GO" id="GO:0047134">
    <property type="term" value="F:protein-disulfide reductase [NAD(P)H] activity"/>
    <property type="evidence" value="ECO:0007669"/>
    <property type="project" value="UniProtKB-EC"/>
</dbReference>
<feature type="signal peptide" evidence="9">
    <location>
        <begin position="1"/>
        <end position="16"/>
    </location>
</feature>
<evidence type="ECO:0000256" key="2">
    <source>
        <dbReference type="ARBA" id="ARBA00022475"/>
    </source>
</evidence>
<dbReference type="PROSITE" id="PS51352">
    <property type="entry name" value="THIOREDOXIN_2"/>
    <property type="match status" value="1"/>
</dbReference>
<dbReference type="SUPFAM" id="SSF74863">
    <property type="entry name" value="Thiol:disulfide interchange protein DsbD, N-terminal domain (DsbD-alpha)"/>
    <property type="match status" value="1"/>
</dbReference>
<keyword evidence="3 8" id="KW-0812">Transmembrane</keyword>
<keyword evidence="5 8" id="KW-1133">Transmembrane helix</keyword>
<dbReference type="Proteomes" id="UP000186559">
    <property type="component" value="Chromosome"/>
</dbReference>
<dbReference type="EMBL" id="CP014796">
    <property type="protein sequence ID" value="APX22580.1"/>
    <property type="molecule type" value="Genomic_DNA"/>
</dbReference>
<evidence type="ECO:0000256" key="7">
    <source>
        <dbReference type="SAM" id="MobiDB-lite"/>
    </source>
</evidence>
<dbReference type="InterPro" id="IPR036929">
    <property type="entry name" value="DsbDN_sf"/>
</dbReference>
<dbReference type="GO" id="GO:0045454">
    <property type="term" value="P:cell redox homeostasis"/>
    <property type="evidence" value="ECO:0007669"/>
    <property type="project" value="TreeGrafter"/>
</dbReference>
<dbReference type="Gene3D" id="2.60.40.1250">
    <property type="entry name" value="Thiol:disulfide interchange protein DsbD, N-terminal domain"/>
    <property type="match status" value="1"/>
</dbReference>
<feature type="compositionally biased region" description="Polar residues" evidence="7">
    <location>
        <begin position="142"/>
        <end position="152"/>
    </location>
</feature>
<dbReference type="AlphaFoldDB" id="A0A1U7D3D4"/>
<feature type="transmembrane region" description="Helical" evidence="8">
    <location>
        <begin position="276"/>
        <end position="297"/>
    </location>
</feature>
<dbReference type="Pfam" id="PF02683">
    <property type="entry name" value="DsbD_TM"/>
    <property type="match status" value="1"/>
</dbReference>
<keyword evidence="4" id="KW-0201">Cytochrome c-type biogenesis</keyword>
<evidence type="ECO:0000256" key="4">
    <source>
        <dbReference type="ARBA" id="ARBA00022748"/>
    </source>
</evidence>
<feature type="transmembrane region" description="Helical" evidence="8">
    <location>
        <begin position="394"/>
        <end position="411"/>
    </location>
</feature>
<evidence type="ECO:0000256" key="6">
    <source>
        <dbReference type="ARBA" id="ARBA00023136"/>
    </source>
</evidence>
<dbReference type="PANTHER" id="PTHR32234:SF0">
    <property type="entry name" value="THIOL:DISULFIDE INTERCHANGE PROTEIN DSBD"/>
    <property type="match status" value="1"/>
</dbReference>
<sequence precursor="true">MMMLRFCLMVFLTTLAAPLAAQSPLPADEAFRLEVAREGDTLVATWEIAEGYYLYRDFMGAEDGSGAALPMALPDGEMKDDPNFGEVEIFHEGVQARIEGADGPVTLRWQGCEEDSICYPPQTRTIEAGADGGMSTPGASPAESTQGFQGSGFTRVGDGASTGTGAEVEPEQTADGGLVLAKTDGLIERFSTGGTLMVVAGFFGLGLLLSLTPCVFPMIPIVAGMVAGGSQRPSARRGALLGGAYVLGMAGAFALIGAAAAWSGENLQIALQSPPAVILTAGLFVLLAVAAFGLFELRMPAAVTARLNRVEGRRGSLPGAALLGVTSALIVGPCVTAPLAGALLYIAQSGDLLLGAVALFALGLGQGLPLVAVAAFGPQVLPRSGAWMERIRQLFGLVFLGLAVWMLGRILPGPVTLALWSALLIGAGAALFPREAPAPLVAALAVILGFAGALQGVGAAMGAVDPLKPLAPLAARDASAAQADPFATVTGTDGLESALAASEAPALVYVTADWCTTCRSIERGPLSDPQVLAALEGVTPIKVDVSDFDDEAQRALDLLGAAGPPTMVFLDAARAEVPGTRLVGDVHEEALLAALREAAR</sequence>
<feature type="region of interest" description="Disordered" evidence="7">
    <location>
        <begin position="129"/>
        <end position="175"/>
    </location>
</feature>
<dbReference type="NCBIfam" id="NF001419">
    <property type="entry name" value="PRK00293.1"/>
    <property type="match status" value="1"/>
</dbReference>
<feature type="transmembrane region" description="Helical" evidence="8">
    <location>
        <begin position="239"/>
        <end position="264"/>
    </location>
</feature>
<dbReference type="Pfam" id="PF13899">
    <property type="entry name" value="Thioredoxin_7"/>
    <property type="match status" value="1"/>
</dbReference>
<dbReference type="Gene3D" id="3.40.30.10">
    <property type="entry name" value="Glutaredoxin"/>
    <property type="match status" value="1"/>
</dbReference>
<dbReference type="EC" id="1.8.1.8" evidence="11"/>
<keyword evidence="9" id="KW-0732">Signal</keyword>
<evidence type="ECO:0000256" key="3">
    <source>
        <dbReference type="ARBA" id="ARBA00022692"/>
    </source>
</evidence>
<feature type="domain" description="Thioredoxin" evidence="10">
    <location>
        <begin position="478"/>
        <end position="600"/>
    </location>
</feature>
<keyword evidence="2" id="KW-1003">Cell membrane</keyword>
<evidence type="ECO:0000256" key="8">
    <source>
        <dbReference type="SAM" id="Phobius"/>
    </source>
</evidence>
<dbReference type="GO" id="GO:0005886">
    <property type="term" value="C:plasma membrane"/>
    <property type="evidence" value="ECO:0007669"/>
    <property type="project" value="UniProtKB-SubCell"/>
</dbReference>
<dbReference type="GO" id="GO:0017004">
    <property type="term" value="P:cytochrome complex assembly"/>
    <property type="evidence" value="ECO:0007669"/>
    <property type="project" value="UniProtKB-KW"/>
</dbReference>
<evidence type="ECO:0000256" key="5">
    <source>
        <dbReference type="ARBA" id="ARBA00022989"/>
    </source>
</evidence>
<organism evidence="11 12">
    <name type="scientific">Salipiger profundus</name>
    <dbReference type="NCBI Taxonomy" id="1229727"/>
    <lineage>
        <taxon>Bacteria</taxon>
        <taxon>Pseudomonadati</taxon>
        <taxon>Pseudomonadota</taxon>
        <taxon>Alphaproteobacteria</taxon>
        <taxon>Rhodobacterales</taxon>
        <taxon>Roseobacteraceae</taxon>
        <taxon>Salipiger</taxon>
    </lineage>
</organism>
<evidence type="ECO:0000256" key="1">
    <source>
        <dbReference type="ARBA" id="ARBA00004651"/>
    </source>
</evidence>
<proteinExistence type="predicted"/>
<dbReference type="InterPro" id="IPR003834">
    <property type="entry name" value="Cyt_c_assmbl_TM_dom"/>
</dbReference>
<feature type="transmembrane region" description="Helical" evidence="8">
    <location>
        <begin position="317"/>
        <end position="346"/>
    </location>
</feature>